<dbReference type="AlphaFoldDB" id="A0ABD6ACL8"/>
<dbReference type="Pfam" id="PF07293">
    <property type="entry name" value="DUF1450"/>
    <property type="match status" value="1"/>
</dbReference>
<accession>A0ABD6ACL8</accession>
<name>A0ABD6ACL8_9EURY</name>
<dbReference type="GeneID" id="79317554"/>
<sequence>MPPIVEYCLSGHHADLDALRGECEVELRERRCLEHCGICRTGPFAVVDGDLVTGADLSSAIRTLADGTWGERE</sequence>
<organism evidence="1 2">
    <name type="scientific">Halomarina halobia</name>
    <dbReference type="NCBI Taxonomy" id="3033386"/>
    <lineage>
        <taxon>Archaea</taxon>
        <taxon>Methanobacteriati</taxon>
        <taxon>Methanobacteriota</taxon>
        <taxon>Stenosarchaea group</taxon>
        <taxon>Halobacteria</taxon>
        <taxon>Halobacteriales</taxon>
        <taxon>Natronomonadaceae</taxon>
        <taxon>Halomarina</taxon>
    </lineage>
</organism>
<dbReference type="Proteomes" id="UP001596547">
    <property type="component" value="Unassembled WGS sequence"/>
</dbReference>
<dbReference type="InterPro" id="IPR009910">
    <property type="entry name" value="DUF1450"/>
</dbReference>
<comment type="caution">
    <text evidence="1">The sequence shown here is derived from an EMBL/GenBank/DDBJ whole genome shotgun (WGS) entry which is preliminary data.</text>
</comment>
<dbReference type="RefSeq" id="WP_276305936.1">
    <property type="nucleotide sequence ID" value="NZ_CP119993.1"/>
</dbReference>
<evidence type="ECO:0000313" key="1">
    <source>
        <dbReference type="EMBL" id="MFC7318273.1"/>
    </source>
</evidence>
<dbReference type="EMBL" id="JBHTBF010000003">
    <property type="protein sequence ID" value="MFC7318273.1"/>
    <property type="molecule type" value="Genomic_DNA"/>
</dbReference>
<keyword evidence="2" id="KW-1185">Reference proteome</keyword>
<evidence type="ECO:0000313" key="2">
    <source>
        <dbReference type="Proteomes" id="UP001596547"/>
    </source>
</evidence>
<proteinExistence type="predicted"/>
<reference evidence="1 2" key="1">
    <citation type="journal article" date="2019" name="Int. J. Syst. Evol. Microbiol.">
        <title>The Global Catalogue of Microorganisms (GCM) 10K type strain sequencing project: providing services to taxonomists for standard genome sequencing and annotation.</title>
        <authorList>
            <consortium name="The Broad Institute Genomics Platform"/>
            <consortium name="The Broad Institute Genome Sequencing Center for Infectious Disease"/>
            <person name="Wu L."/>
            <person name="Ma J."/>
        </authorList>
    </citation>
    <scope>NUCLEOTIDE SEQUENCE [LARGE SCALE GENOMIC DNA]</scope>
    <source>
        <strain evidence="1 2">PSR21</strain>
    </source>
</reference>
<gene>
    <name evidence="1" type="ORF">ACFQPE_15940</name>
</gene>
<protein>
    <submittedName>
        <fullName evidence="1">DUF1450 domain-containing protein</fullName>
    </submittedName>
</protein>